<dbReference type="PATRIC" id="fig|1321820.3.peg.743"/>
<feature type="transmembrane region" description="Helical" evidence="1">
    <location>
        <begin position="51"/>
        <end position="70"/>
    </location>
</feature>
<feature type="transmembrane region" description="Helical" evidence="1">
    <location>
        <begin position="170"/>
        <end position="191"/>
    </location>
</feature>
<feature type="transmembrane region" description="Helical" evidence="1">
    <location>
        <begin position="228"/>
        <end position="248"/>
    </location>
</feature>
<keyword evidence="3" id="KW-1185">Reference proteome</keyword>
<feature type="transmembrane region" description="Helical" evidence="1">
    <location>
        <begin position="14"/>
        <end position="31"/>
    </location>
</feature>
<gene>
    <name evidence="2" type="ORF">HMPREF1983_00760</name>
</gene>
<keyword evidence="1" id="KW-0812">Transmembrane</keyword>
<accession>U2QQ09</accession>
<feature type="transmembrane region" description="Helical" evidence="1">
    <location>
        <begin position="141"/>
        <end position="163"/>
    </location>
</feature>
<evidence type="ECO:0000313" key="3">
    <source>
        <dbReference type="Proteomes" id="UP000016637"/>
    </source>
</evidence>
<dbReference type="HOGENOM" id="CLU_1097364_0_0_9"/>
<dbReference type="eggNOG" id="ENOG5030507">
    <property type="taxonomic scope" value="Bacteria"/>
</dbReference>
<sequence>MLQIEFAKIFKRKFNYLFGIITLLIGSFLSYKLNSISQFFEISEIETIFNVIIKIILVLVIFIMGINYIYSYREDYKTKVVTLLEVRKVKSVRDFFAVFANLVYFFLYNIVVLLGVFTVLFLKKRDILVKIVRDLLTNGHLLTYIVQLFLLLLFANLIFLLALSLFNNTNLAISLSLLYFIGSGVLVKVLSERLPEIYGNLLNNSIFNVFDKAFNSLDYNVTFEINTFLPLGLNIIGLVIVIFIIKIFKKVID</sequence>
<keyword evidence="1" id="KW-1133">Transmembrane helix</keyword>
<reference evidence="2 3" key="1">
    <citation type="submission" date="2013-08" db="EMBL/GenBank/DDBJ databases">
        <authorList>
            <person name="Weinstock G."/>
            <person name="Sodergren E."/>
            <person name="Wylie T."/>
            <person name="Fulton L."/>
            <person name="Fulton R."/>
            <person name="Fronick C."/>
            <person name="O'Laughlin M."/>
            <person name="Godfrey J."/>
            <person name="Miner T."/>
            <person name="Herter B."/>
            <person name="Appelbaum E."/>
            <person name="Cordes M."/>
            <person name="Lek S."/>
            <person name="Wollam A."/>
            <person name="Pepin K.H."/>
            <person name="Palsikar V.B."/>
            <person name="Mitreva M."/>
            <person name="Wilson R.K."/>
        </authorList>
    </citation>
    <scope>NUCLEOTIDE SEQUENCE [LARGE SCALE GENOMIC DNA]</scope>
    <source>
        <strain evidence="2 3">ATCC 700627</strain>
    </source>
</reference>
<keyword evidence="1" id="KW-0472">Membrane</keyword>
<comment type="caution">
    <text evidence="2">The sequence shown here is derived from an EMBL/GenBank/DDBJ whole genome shotgun (WGS) entry which is preliminary data.</text>
</comment>
<evidence type="ECO:0000313" key="2">
    <source>
        <dbReference type="EMBL" id="ERK58576.1"/>
    </source>
</evidence>
<name>U2QQ09_9BACL</name>
<proteinExistence type="predicted"/>
<dbReference type="AlphaFoldDB" id="U2QQ09"/>
<dbReference type="RefSeq" id="WP_021753405.1">
    <property type="nucleotide sequence ID" value="NZ_KI271862.1"/>
</dbReference>
<organism evidence="2 3">
    <name type="scientific">Gemella bergeri ATCC 700627</name>
    <dbReference type="NCBI Taxonomy" id="1321820"/>
    <lineage>
        <taxon>Bacteria</taxon>
        <taxon>Bacillati</taxon>
        <taxon>Bacillota</taxon>
        <taxon>Bacilli</taxon>
        <taxon>Bacillales</taxon>
        <taxon>Gemellaceae</taxon>
        <taxon>Gemella</taxon>
    </lineage>
</organism>
<dbReference type="EMBL" id="AWVP01000046">
    <property type="protein sequence ID" value="ERK58576.1"/>
    <property type="molecule type" value="Genomic_DNA"/>
</dbReference>
<evidence type="ECO:0000256" key="1">
    <source>
        <dbReference type="SAM" id="Phobius"/>
    </source>
</evidence>
<protein>
    <submittedName>
        <fullName evidence="2">Uncharacterized protein</fullName>
    </submittedName>
</protein>
<feature type="transmembrane region" description="Helical" evidence="1">
    <location>
        <begin position="95"/>
        <end position="121"/>
    </location>
</feature>
<dbReference type="Proteomes" id="UP000016637">
    <property type="component" value="Unassembled WGS sequence"/>
</dbReference>